<dbReference type="Gene3D" id="1.20.1250.20">
    <property type="entry name" value="MFS general substrate transporter like domains"/>
    <property type="match status" value="2"/>
</dbReference>
<dbReference type="Pfam" id="PF07690">
    <property type="entry name" value="MFS_1"/>
    <property type="match status" value="1"/>
</dbReference>
<feature type="transmembrane region" description="Helical" evidence="6">
    <location>
        <begin position="6"/>
        <end position="27"/>
    </location>
</feature>
<keyword evidence="9" id="KW-1185">Reference proteome</keyword>
<feature type="transmembrane region" description="Helical" evidence="6">
    <location>
        <begin position="235"/>
        <end position="257"/>
    </location>
</feature>
<reference evidence="9" key="1">
    <citation type="journal article" date="2019" name="Int. J. Syst. Evol. Microbiol.">
        <title>The Global Catalogue of Microorganisms (GCM) 10K type strain sequencing project: providing services to taxonomists for standard genome sequencing and annotation.</title>
        <authorList>
            <consortium name="The Broad Institute Genomics Platform"/>
            <consortium name="The Broad Institute Genome Sequencing Center for Infectious Disease"/>
            <person name="Wu L."/>
            <person name="Ma J."/>
        </authorList>
    </citation>
    <scope>NUCLEOTIDE SEQUENCE [LARGE SCALE GENOMIC DNA]</scope>
    <source>
        <strain evidence="9">NBRC 112299</strain>
    </source>
</reference>
<feature type="transmembrane region" description="Helical" evidence="6">
    <location>
        <begin position="64"/>
        <end position="83"/>
    </location>
</feature>
<dbReference type="PROSITE" id="PS50850">
    <property type="entry name" value="MFS"/>
    <property type="match status" value="1"/>
</dbReference>
<feature type="transmembrane region" description="Helical" evidence="6">
    <location>
        <begin position="144"/>
        <end position="169"/>
    </location>
</feature>
<evidence type="ECO:0000256" key="3">
    <source>
        <dbReference type="ARBA" id="ARBA00022692"/>
    </source>
</evidence>
<gene>
    <name evidence="8" type="ORF">GCM10025876_08950</name>
</gene>
<comment type="subcellular location">
    <subcellularLocation>
        <location evidence="1">Cell membrane</location>
        <topology evidence="1">Multi-pass membrane protein</topology>
    </subcellularLocation>
</comment>
<proteinExistence type="predicted"/>
<feature type="transmembrane region" description="Helical" evidence="6">
    <location>
        <begin position="269"/>
        <end position="290"/>
    </location>
</feature>
<feature type="domain" description="Major facilitator superfamily (MFS) profile" evidence="7">
    <location>
        <begin position="1"/>
        <end position="299"/>
    </location>
</feature>
<name>A0ABQ6IAE6_9MICO</name>
<feature type="transmembrane region" description="Helical" evidence="6">
    <location>
        <begin position="103"/>
        <end position="124"/>
    </location>
</feature>
<keyword evidence="4 6" id="KW-1133">Transmembrane helix</keyword>
<comment type="caution">
    <text evidence="8">The sequence shown here is derived from an EMBL/GenBank/DDBJ whole genome shotgun (WGS) entry which is preliminary data.</text>
</comment>
<keyword evidence="3 6" id="KW-0812">Transmembrane</keyword>
<feature type="transmembrane region" description="Helical" evidence="6">
    <location>
        <begin position="205"/>
        <end position="223"/>
    </location>
</feature>
<evidence type="ECO:0000256" key="1">
    <source>
        <dbReference type="ARBA" id="ARBA00004651"/>
    </source>
</evidence>
<dbReference type="EMBL" id="BSUN01000001">
    <property type="protein sequence ID" value="GMA34691.1"/>
    <property type="molecule type" value="Genomic_DNA"/>
</dbReference>
<evidence type="ECO:0000256" key="2">
    <source>
        <dbReference type="ARBA" id="ARBA00022475"/>
    </source>
</evidence>
<dbReference type="RefSeq" id="WP_284327533.1">
    <property type="nucleotide sequence ID" value="NZ_BSUN01000001.1"/>
</dbReference>
<dbReference type="InterPro" id="IPR020846">
    <property type="entry name" value="MFS_dom"/>
</dbReference>
<evidence type="ECO:0000256" key="4">
    <source>
        <dbReference type="ARBA" id="ARBA00022989"/>
    </source>
</evidence>
<keyword evidence="2" id="KW-1003">Cell membrane</keyword>
<dbReference type="PANTHER" id="PTHR43124">
    <property type="entry name" value="PURINE EFFLUX PUMP PBUE"/>
    <property type="match status" value="1"/>
</dbReference>
<dbReference type="InterPro" id="IPR050189">
    <property type="entry name" value="MFS_Efflux_Transporters"/>
</dbReference>
<keyword evidence="5 6" id="KW-0472">Membrane</keyword>
<dbReference type="Proteomes" id="UP001157125">
    <property type="component" value="Unassembled WGS sequence"/>
</dbReference>
<protein>
    <recommendedName>
        <fullName evidence="7">Major facilitator superfamily (MFS) profile domain-containing protein</fullName>
    </recommendedName>
</protein>
<organism evidence="8 9">
    <name type="scientific">Demequina litorisediminis</name>
    <dbReference type="NCBI Taxonomy" id="1849022"/>
    <lineage>
        <taxon>Bacteria</taxon>
        <taxon>Bacillati</taxon>
        <taxon>Actinomycetota</taxon>
        <taxon>Actinomycetes</taxon>
        <taxon>Micrococcales</taxon>
        <taxon>Demequinaceae</taxon>
        <taxon>Demequina</taxon>
    </lineage>
</organism>
<evidence type="ECO:0000313" key="9">
    <source>
        <dbReference type="Proteomes" id="UP001157125"/>
    </source>
</evidence>
<feature type="transmembrane region" description="Helical" evidence="6">
    <location>
        <begin position="181"/>
        <end position="199"/>
    </location>
</feature>
<feature type="transmembrane region" description="Helical" evidence="6">
    <location>
        <begin position="34"/>
        <end position="52"/>
    </location>
</feature>
<evidence type="ECO:0000256" key="6">
    <source>
        <dbReference type="SAM" id="Phobius"/>
    </source>
</evidence>
<sequence>MIARVIQAVAVAGVVPMCTVHAGSIVAGAHRSRALSISFTGMVLSSLLGAPLGNLLAETIGARATFLLCAAVAVIVAAVIVALRPWQAELRSDGEAARGREGVAAAVGVSALVVLVATLATALLEGAATGGLNTFITPFLAQSTGATGALLSGLLLCYGLAGLAGNGVFGVVADRIGPARALTGLGVAAAVCVAGLAYVSHPVGVAAILLAWGFCSWAINPPLQALIVSHAGRHVNVVVGINSSLIYTGTSLGAAVASARVDAGGLASLPLVAAALFLGCAATASVAWVVTSRTARATVADAAVPAGTPVP</sequence>
<accession>A0ABQ6IAE6</accession>
<dbReference type="InterPro" id="IPR011701">
    <property type="entry name" value="MFS"/>
</dbReference>
<evidence type="ECO:0000259" key="7">
    <source>
        <dbReference type="PROSITE" id="PS50850"/>
    </source>
</evidence>
<dbReference type="PANTHER" id="PTHR43124:SF3">
    <property type="entry name" value="CHLORAMPHENICOL EFFLUX PUMP RV0191"/>
    <property type="match status" value="1"/>
</dbReference>
<evidence type="ECO:0000313" key="8">
    <source>
        <dbReference type="EMBL" id="GMA34691.1"/>
    </source>
</evidence>
<evidence type="ECO:0000256" key="5">
    <source>
        <dbReference type="ARBA" id="ARBA00023136"/>
    </source>
</evidence>
<dbReference type="InterPro" id="IPR036259">
    <property type="entry name" value="MFS_trans_sf"/>
</dbReference>
<dbReference type="SUPFAM" id="SSF103473">
    <property type="entry name" value="MFS general substrate transporter"/>
    <property type="match status" value="1"/>
</dbReference>